<accession>A0A087TL69</accession>
<keyword evidence="1" id="KW-0472">Membrane</keyword>
<keyword evidence="1" id="KW-1133">Transmembrane helix</keyword>
<feature type="non-terminal residue" evidence="2">
    <location>
        <position position="100"/>
    </location>
</feature>
<feature type="transmembrane region" description="Helical" evidence="1">
    <location>
        <begin position="35"/>
        <end position="60"/>
    </location>
</feature>
<gene>
    <name evidence="2" type="ORF">X975_08743</name>
</gene>
<keyword evidence="3" id="KW-1185">Reference proteome</keyword>
<keyword evidence="1" id="KW-0812">Transmembrane</keyword>
<evidence type="ECO:0000313" key="3">
    <source>
        <dbReference type="Proteomes" id="UP000054359"/>
    </source>
</evidence>
<organism evidence="2 3">
    <name type="scientific">Stegodyphus mimosarum</name>
    <name type="common">African social velvet spider</name>
    <dbReference type="NCBI Taxonomy" id="407821"/>
    <lineage>
        <taxon>Eukaryota</taxon>
        <taxon>Metazoa</taxon>
        <taxon>Ecdysozoa</taxon>
        <taxon>Arthropoda</taxon>
        <taxon>Chelicerata</taxon>
        <taxon>Arachnida</taxon>
        <taxon>Araneae</taxon>
        <taxon>Araneomorphae</taxon>
        <taxon>Entelegynae</taxon>
        <taxon>Eresoidea</taxon>
        <taxon>Eresidae</taxon>
        <taxon>Stegodyphus</taxon>
    </lineage>
</organism>
<proteinExistence type="predicted"/>
<reference evidence="2 3" key="1">
    <citation type="submission" date="2013-11" db="EMBL/GenBank/DDBJ databases">
        <title>Genome sequencing of Stegodyphus mimosarum.</title>
        <authorList>
            <person name="Bechsgaard J."/>
        </authorList>
    </citation>
    <scope>NUCLEOTIDE SEQUENCE [LARGE SCALE GENOMIC DNA]</scope>
</reference>
<dbReference type="AlphaFoldDB" id="A0A087TL69"/>
<sequence length="100" mass="11235">MSTSVCHSQLTLTSEPEKFRNPPWWNRRTKLERTLCFVTVTSLLMLSVMAAALAVFGYLYQRNIDSRQAIYVPSNTDRLVSSLNDSFASDLCLTPGCVKA</sequence>
<dbReference type="EMBL" id="KK115728">
    <property type="protein sequence ID" value="KFM65858.1"/>
    <property type="molecule type" value="Genomic_DNA"/>
</dbReference>
<name>A0A087TL69_STEMI</name>
<protein>
    <submittedName>
        <fullName evidence="2">Uncharacterized protein</fullName>
    </submittedName>
</protein>
<evidence type="ECO:0000256" key="1">
    <source>
        <dbReference type="SAM" id="Phobius"/>
    </source>
</evidence>
<dbReference type="Proteomes" id="UP000054359">
    <property type="component" value="Unassembled WGS sequence"/>
</dbReference>
<dbReference type="OrthoDB" id="6421271at2759"/>
<evidence type="ECO:0000313" key="2">
    <source>
        <dbReference type="EMBL" id="KFM65858.1"/>
    </source>
</evidence>